<dbReference type="EMBL" id="FOQD01000001">
    <property type="protein sequence ID" value="SFH54390.1"/>
    <property type="molecule type" value="Genomic_DNA"/>
</dbReference>
<feature type="transmembrane region" description="Helical" evidence="1">
    <location>
        <begin position="160"/>
        <end position="179"/>
    </location>
</feature>
<protein>
    <submittedName>
        <fullName evidence="2">Predicted membrane protein</fullName>
    </submittedName>
</protein>
<feature type="transmembrane region" description="Helical" evidence="1">
    <location>
        <begin position="98"/>
        <end position="115"/>
    </location>
</feature>
<dbReference type="InterPro" id="IPR018750">
    <property type="entry name" value="DUF2306_membrane"/>
</dbReference>
<reference evidence="3" key="1">
    <citation type="submission" date="2016-10" db="EMBL/GenBank/DDBJ databases">
        <authorList>
            <person name="Varghese N."/>
            <person name="Submissions S."/>
        </authorList>
    </citation>
    <scope>NUCLEOTIDE SEQUENCE [LARGE SCALE GENOMIC DNA]</scope>
    <source>
        <strain evidence="3">DSM 26348</strain>
    </source>
</reference>
<accession>A0A1I3AWR2</accession>
<name>A0A1I3AWR2_9PLAN</name>
<dbReference type="STRING" id="1576369.SAMN05421753_10194"/>
<evidence type="ECO:0000313" key="3">
    <source>
        <dbReference type="Proteomes" id="UP000199518"/>
    </source>
</evidence>
<keyword evidence="1" id="KW-0812">Transmembrane</keyword>
<feature type="transmembrane region" description="Helical" evidence="1">
    <location>
        <begin position="121"/>
        <end position="139"/>
    </location>
</feature>
<keyword evidence="3" id="KW-1185">Reference proteome</keyword>
<dbReference type="Proteomes" id="UP000199518">
    <property type="component" value="Unassembled WGS sequence"/>
</dbReference>
<organism evidence="2 3">
    <name type="scientific">Planctomicrobium piriforme</name>
    <dbReference type="NCBI Taxonomy" id="1576369"/>
    <lineage>
        <taxon>Bacteria</taxon>
        <taxon>Pseudomonadati</taxon>
        <taxon>Planctomycetota</taxon>
        <taxon>Planctomycetia</taxon>
        <taxon>Planctomycetales</taxon>
        <taxon>Planctomycetaceae</taxon>
        <taxon>Planctomicrobium</taxon>
    </lineage>
</organism>
<keyword evidence="1" id="KW-0472">Membrane</keyword>
<gene>
    <name evidence="2" type="ORF">SAMN05421753_10194</name>
</gene>
<proteinExistence type="predicted"/>
<dbReference type="AlphaFoldDB" id="A0A1I3AWR2"/>
<evidence type="ECO:0000256" key="1">
    <source>
        <dbReference type="SAM" id="Phobius"/>
    </source>
</evidence>
<sequence length="220" mass="24658">MSTSAARLVQKSLPWLAALLILKVTAAVLLKYVDYFPPNFNSDFLRGREQTFWGSYQWAFYVHIVSGPVSLLLGLLLLSTAFRRRYPLWHRRLGRIQGLCVLLMVVPSGLWMSFYAAAGPIAATAFASLSLATGFCTASGWRAAMQRHFKEHERWMQRSYLLLCSAVFIRILGGLGTVLEVQSLWFDPIASWVCWVVPLAILEKSSVESRVSRARGGVEG</sequence>
<dbReference type="RefSeq" id="WP_175516937.1">
    <property type="nucleotide sequence ID" value="NZ_FOQD01000001.1"/>
</dbReference>
<dbReference type="Pfam" id="PF10067">
    <property type="entry name" value="DUF2306"/>
    <property type="match status" value="1"/>
</dbReference>
<keyword evidence="1" id="KW-1133">Transmembrane helix</keyword>
<feature type="transmembrane region" description="Helical" evidence="1">
    <location>
        <begin position="58"/>
        <end position="78"/>
    </location>
</feature>
<evidence type="ECO:0000313" key="2">
    <source>
        <dbReference type="EMBL" id="SFH54390.1"/>
    </source>
</evidence>